<organism evidence="4 5">
    <name type="scientific">Prevotella vespertina</name>
    <dbReference type="NCBI Taxonomy" id="2608404"/>
    <lineage>
        <taxon>Bacteria</taxon>
        <taxon>Pseudomonadati</taxon>
        <taxon>Bacteroidota</taxon>
        <taxon>Bacteroidia</taxon>
        <taxon>Bacteroidales</taxon>
        <taxon>Prevotellaceae</taxon>
        <taxon>Prevotella</taxon>
    </lineage>
</organism>
<feature type="transmembrane region" description="Helical" evidence="1">
    <location>
        <begin position="323"/>
        <end position="346"/>
    </location>
</feature>
<keyword evidence="2" id="KW-0732">Signal</keyword>
<evidence type="ECO:0000256" key="2">
    <source>
        <dbReference type="SAM" id="SignalP"/>
    </source>
</evidence>
<keyword evidence="1" id="KW-0472">Membrane</keyword>
<dbReference type="InterPro" id="IPR011990">
    <property type="entry name" value="TPR-like_helical_dom_sf"/>
</dbReference>
<comment type="caution">
    <text evidence="4">The sequence shown here is derived from an EMBL/GenBank/DDBJ whole genome shotgun (WGS) entry which is preliminary data.</text>
</comment>
<evidence type="ECO:0000313" key="4">
    <source>
        <dbReference type="EMBL" id="MUL26891.1"/>
    </source>
</evidence>
<sequence>MRMRRIFILGAFLCVTSLMKAQLYAPTLDDLDKVLAASEQYDKQFEHNIEKVKKQFHAAKTKQKRYDLTDKLFNLYISYSVDSAIVYAEKKLQLAKQMNNKRDIGDAKLNLAYLFIKGGQLKDASDLVESIQRDELVPSLSFYYFSTRKTLYDNLADAALTPWQRKQYTQLAEVCNDSIIAHSKKVDIWSRAEKFVNHHQDEQAKQILLEAYAKLKPYDRQMGFVAYSLAEIYRRQKEVDEQKKFLIAAAISDIHNSVKEYLALQELATLLFEEGDNKRAYAYMGRALDDAVFCNARQRTIAMADVWPVIQKSHERESASRTLWLTIGLILISLLSVFLIVMIFYINRRLKELKETRKLLSTTNEQLKESNHIKDEYITRFLNQCSMYIDKLDTYRKHIYRLFSAGKRAELMETLKSQEFVDRELEFFYATFDETFLGLFPNFVEDFNALLKPDEQIIPKQSRRLSTDLRIFALIRLGVKENELICSFLRCSKATVYAYRSRVRLKSLCPDKFDEQVMRL</sequence>
<evidence type="ECO:0000313" key="5">
    <source>
        <dbReference type="Proteomes" id="UP000482295"/>
    </source>
</evidence>
<keyword evidence="1" id="KW-1133">Transmembrane helix</keyword>
<evidence type="ECO:0000256" key="1">
    <source>
        <dbReference type="SAM" id="Phobius"/>
    </source>
</evidence>
<dbReference type="Proteomes" id="UP000482295">
    <property type="component" value="Unassembled WGS sequence"/>
</dbReference>
<keyword evidence="5" id="KW-1185">Reference proteome</keyword>
<dbReference type="Gene3D" id="1.25.40.10">
    <property type="entry name" value="Tetratricopeptide repeat domain"/>
    <property type="match status" value="1"/>
</dbReference>
<accession>A0A7C9HL67</accession>
<name>A0A7C9HL67_9BACT</name>
<feature type="signal peptide" evidence="2">
    <location>
        <begin position="1"/>
        <end position="21"/>
    </location>
</feature>
<protein>
    <recommendedName>
        <fullName evidence="3">DUF6377 domain-containing protein</fullName>
    </recommendedName>
</protein>
<dbReference type="InterPro" id="IPR045957">
    <property type="entry name" value="DUF6377"/>
</dbReference>
<keyword evidence="1" id="KW-0812">Transmembrane</keyword>
<proteinExistence type="predicted"/>
<feature type="domain" description="DUF6377" evidence="3">
    <location>
        <begin position="253"/>
        <end position="485"/>
    </location>
</feature>
<evidence type="ECO:0000259" key="3">
    <source>
        <dbReference type="Pfam" id="PF19904"/>
    </source>
</evidence>
<dbReference type="Pfam" id="PF19904">
    <property type="entry name" value="DUF6377"/>
    <property type="match status" value="1"/>
</dbReference>
<gene>
    <name evidence="4" type="ORF">F0475_00805</name>
</gene>
<dbReference type="EMBL" id="VVIQ01000001">
    <property type="protein sequence ID" value="MUL26891.1"/>
    <property type="molecule type" value="Genomic_DNA"/>
</dbReference>
<feature type="chain" id="PRO_5028962107" description="DUF6377 domain-containing protein" evidence="2">
    <location>
        <begin position="22"/>
        <end position="520"/>
    </location>
</feature>
<reference evidence="4 5" key="1">
    <citation type="submission" date="2019-09" db="EMBL/GenBank/DDBJ databases">
        <title>Prevotella A2879 sp. nov., isolated from an abscess of a patient.</title>
        <authorList>
            <person name="Buhl M."/>
            <person name="Oberhettinger P."/>
        </authorList>
    </citation>
    <scope>NUCLEOTIDE SEQUENCE [LARGE SCALE GENOMIC DNA]</scope>
    <source>
        <strain evidence="4 5">A2879</strain>
    </source>
</reference>
<dbReference type="AlphaFoldDB" id="A0A7C9HL67"/>